<dbReference type="OrthoDB" id="2548233at2759"/>
<evidence type="ECO:0000313" key="2">
    <source>
        <dbReference type="Proteomes" id="UP001150941"/>
    </source>
</evidence>
<proteinExistence type="predicted"/>
<protein>
    <submittedName>
        <fullName evidence="1">Uncharacterized protein</fullName>
    </submittedName>
</protein>
<dbReference type="InterPro" id="IPR023213">
    <property type="entry name" value="CAT-like_dom_sf"/>
</dbReference>
<reference evidence="1" key="1">
    <citation type="submission" date="2022-11" db="EMBL/GenBank/DDBJ databases">
        <authorList>
            <person name="Petersen C."/>
        </authorList>
    </citation>
    <scope>NUCLEOTIDE SEQUENCE</scope>
    <source>
        <strain evidence="1">IBT 19713</strain>
    </source>
</reference>
<dbReference type="PANTHER" id="PTHR42034:SF1">
    <property type="entry name" value="CONDENSATION DOMAIN-CONTAINING PROTEIN"/>
    <property type="match status" value="1"/>
</dbReference>
<dbReference type="SUPFAM" id="SSF52777">
    <property type="entry name" value="CoA-dependent acyltransferases"/>
    <property type="match status" value="1"/>
</dbReference>
<dbReference type="PANTHER" id="PTHR42034">
    <property type="entry name" value="CHROMOSOME 7, WHOLE GENOME SHOTGUN SEQUENCE-RELATED"/>
    <property type="match status" value="1"/>
</dbReference>
<comment type="caution">
    <text evidence="1">The sequence shown here is derived from an EMBL/GenBank/DDBJ whole genome shotgun (WGS) entry which is preliminary data.</text>
</comment>
<dbReference type="Gene3D" id="3.30.559.30">
    <property type="entry name" value="Nonribosomal peptide synthetase, condensation domain"/>
    <property type="match status" value="1"/>
</dbReference>
<reference evidence="1" key="2">
    <citation type="journal article" date="2023" name="IMA Fungus">
        <title>Comparative genomic study of the Penicillium genus elucidates a diverse pangenome and 15 lateral gene transfer events.</title>
        <authorList>
            <person name="Petersen C."/>
            <person name="Sorensen T."/>
            <person name="Nielsen M.R."/>
            <person name="Sondergaard T.E."/>
            <person name="Sorensen J.L."/>
            <person name="Fitzpatrick D.A."/>
            <person name="Frisvad J.C."/>
            <person name="Nielsen K.L."/>
        </authorList>
    </citation>
    <scope>NUCLEOTIDE SEQUENCE</scope>
    <source>
        <strain evidence="1">IBT 19713</strain>
    </source>
</reference>
<organism evidence="1 2">
    <name type="scientific">Penicillium chermesinum</name>
    <dbReference type="NCBI Taxonomy" id="63820"/>
    <lineage>
        <taxon>Eukaryota</taxon>
        <taxon>Fungi</taxon>
        <taxon>Dikarya</taxon>
        <taxon>Ascomycota</taxon>
        <taxon>Pezizomycotina</taxon>
        <taxon>Eurotiomycetes</taxon>
        <taxon>Eurotiomycetidae</taxon>
        <taxon>Eurotiales</taxon>
        <taxon>Aspergillaceae</taxon>
        <taxon>Penicillium</taxon>
    </lineage>
</organism>
<dbReference type="GeneID" id="83202142"/>
<accession>A0A9W9NZP3</accession>
<dbReference type="AlphaFoldDB" id="A0A9W9NZP3"/>
<dbReference type="EMBL" id="JAPQKS010000004">
    <property type="protein sequence ID" value="KAJ5232586.1"/>
    <property type="molecule type" value="Genomic_DNA"/>
</dbReference>
<keyword evidence="2" id="KW-1185">Reference proteome</keyword>
<gene>
    <name evidence="1" type="ORF">N7468_005542</name>
</gene>
<sequence length="448" mass="50103">MSWSQVSERRWERPANGMEGFFEVMENTSSTMCDGRRQFTIFSRLKVDLQIPDAEDALRYAWKQLRYEQPQIAVTTEGFNKIYEVPDEASLQSWLDETFIVSDDAEGETIGNDACPISQATLYYVPKASQLVIRVSHSLIDGIGMVRVWDSYLKALTNPKPDLVFGEESSHLVPALEKAFGHPDVLPEETVAKGAQVTLDAVGSMPGIGPRNRIGTVPAGPARRRDFELSEQATEAIVRACKKNGYSVSAAVHAAFALTVVKHADPAQTTDKSKYVTVNSYNLRSYLPAPYNETAAALYYSIRPLVLDKPDNFKDLVRAIDADYNAAFKNNAENLVLCGPVTNTLREIVKTPEFWAAPPARDALVSSLGVLERHLQQSYSSSDGSRRVIVEGFKLGTEIILGHSMFFFYTFRNRLQMVFSYNEAYEDEAHIQTYLEDVQKILVEELVA</sequence>
<dbReference type="RefSeq" id="XP_058330579.1">
    <property type="nucleotide sequence ID" value="XM_058474839.1"/>
</dbReference>
<dbReference type="Proteomes" id="UP001150941">
    <property type="component" value="Unassembled WGS sequence"/>
</dbReference>
<name>A0A9W9NZP3_9EURO</name>
<evidence type="ECO:0000313" key="1">
    <source>
        <dbReference type="EMBL" id="KAJ5232586.1"/>
    </source>
</evidence>
<dbReference type="Gene3D" id="3.30.559.10">
    <property type="entry name" value="Chloramphenicol acetyltransferase-like domain"/>
    <property type="match status" value="1"/>
</dbReference>